<dbReference type="PROSITE" id="PS50123">
    <property type="entry name" value="CHER"/>
    <property type="match status" value="1"/>
</dbReference>
<feature type="compositionally biased region" description="Low complexity" evidence="4">
    <location>
        <begin position="345"/>
        <end position="369"/>
    </location>
</feature>
<accession>A0ABU7TJS3</accession>
<dbReference type="RefSeq" id="WP_331300846.1">
    <property type="nucleotide sequence ID" value="NZ_MLCA01000001.1"/>
</dbReference>
<dbReference type="PANTHER" id="PTHR24422">
    <property type="entry name" value="CHEMOTAXIS PROTEIN METHYLTRANSFERASE"/>
    <property type="match status" value="1"/>
</dbReference>
<dbReference type="SMART" id="SM00138">
    <property type="entry name" value="MeTrc"/>
    <property type="match status" value="1"/>
</dbReference>
<reference evidence="6 7" key="1">
    <citation type="journal article" date="2012" name="Genet. Mol. Biol.">
        <title>Analysis of 16S rRNA and mxaF genes revealing insights into Methylobacterium niche-specific plant association.</title>
        <authorList>
            <person name="Dourado M.N."/>
            <person name="Andreote F.D."/>
            <person name="Dini-Andreote F."/>
            <person name="Conti R."/>
            <person name="Araujo J.M."/>
            <person name="Araujo W.L."/>
        </authorList>
    </citation>
    <scope>NUCLEOTIDE SEQUENCE [LARGE SCALE GENOMIC DNA]</scope>
    <source>
        <strain evidence="6 7">TC3-10</strain>
    </source>
</reference>
<keyword evidence="1 6" id="KW-0489">Methyltransferase</keyword>
<evidence type="ECO:0000313" key="7">
    <source>
        <dbReference type="Proteomes" id="UP001355206"/>
    </source>
</evidence>
<dbReference type="Gene3D" id="3.40.50.150">
    <property type="entry name" value="Vaccinia Virus protein VP39"/>
    <property type="match status" value="1"/>
</dbReference>
<evidence type="ECO:0000256" key="4">
    <source>
        <dbReference type="SAM" id="MobiDB-lite"/>
    </source>
</evidence>
<comment type="caution">
    <text evidence="6">The sequence shown here is derived from an EMBL/GenBank/DDBJ whole genome shotgun (WGS) entry which is preliminary data.</text>
</comment>
<feature type="compositionally biased region" description="Pro residues" evidence="4">
    <location>
        <begin position="300"/>
        <end position="321"/>
    </location>
</feature>
<dbReference type="GO" id="GO:0032259">
    <property type="term" value="P:methylation"/>
    <property type="evidence" value="ECO:0007669"/>
    <property type="project" value="UniProtKB-KW"/>
</dbReference>
<dbReference type="InterPro" id="IPR000780">
    <property type="entry name" value="CheR_MeTrfase"/>
</dbReference>
<evidence type="ECO:0000256" key="3">
    <source>
        <dbReference type="ARBA" id="ARBA00022691"/>
    </source>
</evidence>
<keyword evidence="2" id="KW-0808">Transferase</keyword>
<feature type="region of interest" description="Disordered" evidence="4">
    <location>
        <begin position="294"/>
        <end position="379"/>
    </location>
</feature>
<keyword evidence="7" id="KW-1185">Reference proteome</keyword>
<dbReference type="SUPFAM" id="SSF48452">
    <property type="entry name" value="TPR-like"/>
    <property type="match status" value="1"/>
</dbReference>
<feature type="domain" description="CheR-type methyltransferase" evidence="5">
    <location>
        <begin position="24"/>
        <end position="296"/>
    </location>
</feature>
<dbReference type="GO" id="GO:0008168">
    <property type="term" value="F:methyltransferase activity"/>
    <property type="evidence" value="ECO:0007669"/>
    <property type="project" value="UniProtKB-KW"/>
</dbReference>
<name>A0ABU7TJS3_9HYPH</name>
<dbReference type="SUPFAM" id="SSF53335">
    <property type="entry name" value="S-adenosyl-L-methionine-dependent methyltransferases"/>
    <property type="match status" value="1"/>
</dbReference>
<dbReference type="EMBL" id="MLCA01000001">
    <property type="protein sequence ID" value="MEE7489617.1"/>
    <property type="molecule type" value="Genomic_DNA"/>
</dbReference>
<dbReference type="InterPro" id="IPR029063">
    <property type="entry name" value="SAM-dependent_MTases_sf"/>
</dbReference>
<gene>
    <name evidence="6" type="ORF">MOTC310_03695</name>
</gene>
<dbReference type="PANTHER" id="PTHR24422:SF19">
    <property type="entry name" value="CHEMOTAXIS PROTEIN METHYLTRANSFERASE"/>
    <property type="match status" value="1"/>
</dbReference>
<dbReference type="InterPro" id="IPR022642">
    <property type="entry name" value="CheR_C"/>
</dbReference>
<keyword evidence="3" id="KW-0949">S-adenosyl-L-methionine</keyword>
<proteinExistence type="predicted"/>
<evidence type="ECO:0000256" key="2">
    <source>
        <dbReference type="ARBA" id="ARBA00022679"/>
    </source>
</evidence>
<dbReference type="SUPFAM" id="SSF47757">
    <property type="entry name" value="Chemotaxis receptor methyltransferase CheR, N-terminal domain"/>
    <property type="match status" value="1"/>
</dbReference>
<evidence type="ECO:0000313" key="6">
    <source>
        <dbReference type="EMBL" id="MEE7489617.1"/>
    </source>
</evidence>
<dbReference type="InterPro" id="IPR011990">
    <property type="entry name" value="TPR-like_helical_dom_sf"/>
</dbReference>
<dbReference type="CDD" id="cd02440">
    <property type="entry name" value="AdoMet_MTases"/>
    <property type="match status" value="1"/>
</dbReference>
<dbReference type="Proteomes" id="UP001355206">
    <property type="component" value="Unassembled WGS sequence"/>
</dbReference>
<dbReference type="InterPro" id="IPR050903">
    <property type="entry name" value="Bact_Chemotaxis_MeTrfase"/>
</dbReference>
<dbReference type="PRINTS" id="PR00996">
    <property type="entry name" value="CHERMTFRASE"/>
</dbReference>
<organism evidence="6 7">
    <name type="scientific">Methylobacterium oryzae</name>
    <dbReference type="NCBI Taxonomy" id="334852"/>
    <lineage>
        <taxon>Bacteria</taxon>
        <taxon>Pseudomonadati</taxon>
        <taxon>Pseudomonadota</taxon>
        <taxon>Alphaproteobacteria</taxon>
        <taxon>Hyphomicrobiales</taxon>
        <taxon>Methylobacteriaceae</taxon>
        <taxon>Methylobacterium</taxon>
    </lineage>
</organism>
<evidence type="ECO:0000259" key="5">
    <source>
        <dbReference type="PROSITE" id="PS50123"/>
    </source>
</evidence>
<dbReference type="Gene3D" id="1.25.40.10">
    <property type="entry name" value="Tetratricopeptide repeat domain"/>
    <property type="match status" value="1"/>
</dbReference>
<sequence>MARQGSSRPDLGADPAYAPLKARIIARTGHHYYTDKDELLIERLHRRFRAAAVADCAAYGVLLSSGAEGEAEWARLEAEITVGETFFFRYAEQFNALRATILPALIAARASERVLRIWSAGCSTGAEPYSLAILVRELLGDALPDWRVAILGTDISVEALATARAAEYGRWALRTMPPEDRLRYFTRLPVAPGIRREGGYALRPEYRGSVRFERGNLLNLVEPGPPQGEPFDLILCRNVLIYFDARTVAAVVRGLGRRLRPEGWLLLGHAEPSPAFASFLDAVSLPGTVAYRPRAEAPPDALPDAPPSALPGAPVPDPSPPTRQATEPPAQDAVRGPDAPGPGRPGAAADPVPNPASGPGIAPGPAAPEVGDDRPGGDEAVDLDRIRELADSGETGAAWRALRAALDRDPTDTALRFYEGLLARTLGRDAEAERALRAALYLDRGFVMAHYHLGLLLIALQRPHEAVRALDNAVALSQALGPDTALPEGDGACAGEIAVSAAAARAALGGAGSRRS</sequence>
<dbReference type="Pfam" id="PF01739">
    <property type="entry name" value="CheR"/>
    <property type="match status" value="1"/>
</dbReference>
<protein>
    <submittedName>
        <fullName evidence="6">Protein-glutamate methyltransferase</fullName>
    </submittedName>
</protein>
<evidence type="ECO:0000256" key="1">
    <source>
        <dbReference type="ARBA" id="ARBA00022603"/>
    </source>
</evidence>